<dbReference type="InterPro" id="IPR035897">
    <property type="entry name" value="Toll_tir_struct_dom_sf"/>
</dbReference>
<dbReference type="Proteomes" id="UP001596512">
    <property type="component" value="Unassembled WGS sequence"/>
</dbReference>
<dbReference type="EMBL" id="JBHTEY010000004">
    <property type="protein sequence ID" value="MFC7617875.1"/>
    <property type="molecule type" value="Genomic_DNA"/>
</dbReference>
<sequence length="340" mass="37028">MTNDMSGPAPIAVFLSYAQIDDEGLGFVDAFRRDLAFYCSADHGRRVEVFYDRASLGWGDEWRSRIRDAVEGALVFLPLVTLTYFERRWCREELLQFYSSARSREVVDLLLPVVVLGHEHITADNPDTAVQIIAGRQQFDFREAAIAGAGSPVWRSTMLRLAGELVAAVGKAEGRLAPAPPPDRERLATAVRSSGQRLGRVIGELTAAMTALLPDLERAVDGGPVPTDLEPAGRRLAHHGVALERAALDLDGHLRAYVDLVMATGTPDQRAVLVRDLRALGASTVPLDQMGDLCGEFLAALRPVESLSVPLRRAVEPTRAGFLAVRTAVGIIKGWMDLGR</sequence>
<comment type="caution">
    <text evidence="2">The sequence shown here is derived from an EMBL/GenBank/DDBJ whole genome shotgun (WGS) entry which is preliminary data.</text>
</comment>
<name>A0ABW2TYT5_9PSEU</name>
<proteinExistence type="predicted"/>
<gene>
    <name evidence="2" type="ORF">ACFQV2_35170</name>
</gene>
<dbReference type="SUPFAM" id="SSF52200">
    <property type="entry name" value="Toll/Interleukin receptor TIR domain"/>
    <property type="match status" value="1"/>
</dbReference>
<evidence type="ECO:0000313" key="3">
    <source>
        <dbReference type="Proteomes" id="UP001596512"/>
    </source>
</evidence>
<dbReference type="InterPro" id="IPR000157">
    <property type="entry name" value="TIR_dom"/>
</dbReference>
<evidence type="ECO:0000313" key="2">
    <source>
        <dbReference type="EMBL" id="MFC7617875.1"/>
    </source>
</evidence>
<keyword evidence="3" id="KW-1185">Reference proteome</keyword>
<reference evidence="3" key="1">
    <citation type="journal article" date="2019" name="Int. J. Syst. Evol. Microbiol.">
        <title>The Global Catalogue of Microorganisms (GCM) 10K type strain sequencing project: providing services to taxonomists for standard genome sequencing and annotation.</title>
        <authorList>
            <consortium name="The Broad Institute Genomics Platform"/>
            <consortium name="The Broad Institute Genome Sequencing Center for Infectious Disease"/>
            <person name="Wu L."/>
            <person name="Ma J."/>
        </authorList>
    </citation>
    <scope>NUCLEOTIDE SEQUENCE [LARGE SCALE GENOMIC DNA]</scope>
    <source>
        <strain evidence="3">JCM 17695</strain>
    </source>
</reference>
<dbReference type="Pfam" id="PF13676">
    <property type="entry name" value="TIR_2"/>
    <property type="match status" value="1"/>
</dbReference>
<keyword evidence="2" id="KW-0675">Receptor</keyword>
<protein>
    <submittedName>
        <fullName evidence="2">Toll/interleukin-1 receptor domain-containing protein</fullName>
    </submittedName>
</protein>
<evidence type="ECO:0000259" key="1">
    <source>
        <dbReference type="Pfam" id="PF13676"/>
    </source>
</evidence>
<accession>A0ABW2TYT5</accession>
<dbReference type="Gene3D" id="3.40.50.10140">
    <property type="entry name" value="Toll/interleukin-1 receptor homology (TIR) domain"/>
    <property type="match status" value="1"/>
</dbReference>
<feature type="domain" description="TIR" evidence="1">
    <location>
        <begin position="13"/>
        <end position="143"/>
    </location>
</feature>
<organism evidence="2 3">
    <name type="scientific">Actinokineospora soli</name>
    <dbReference type="NCBI Taxonomy" id="1048753"/>
    <lineage>
        <taxon>Bacteria</taxon>
        <taxon>Bacillati</taxon>
        <taxon>Actinomycetota</taxon>
        <taxon>Actinomycetes</taxon>
        <taxon>Pseudonocardiales</taxon>
        <taxon>Pseudonocardiaceae</taxon>
        <taxon>Actinokineospora</taxon>
    </lineage>
</organism>